<gene>
    <name evidence="1" type="ORF">ACAM_1467</name>
</gene>
<dbReference type="AlphaFoldDB" id="U3TER1"/>
<protein>
    <submittedName>
        <fullName evidence="1">Uncharacterized protein</fullName>
    </submittedName>
</protein>
<reference evidence="1 2" key="1">
    <citation type="journal article" date="2013" name="Appl. Environ. Microbiol.">
        <title>Variation of the Virus-Related Elements within Syntenic Genomes of the Hyperthermophilic Archaeon Aeropyrum.</title>
        <authorList>
            <person name="Daifuku T."/>
            <person name="Yoshida T."/>
            <person name="Kitamura T."/>
            <person name="Kawaichi S."/>
            <person name="Inoue T."/>
            <person name="Nomura K."/>
            <person name="Yoshida Y."/>
            <person name="Kuno S."/>
            <person name="Sako Y."/>
        </authorList>
    </citation>
    <scope>NUCLEOTIDE SEQUENCE [LARGE SCALE GENOMIC DNA]</scope>
    <source>
        <strain evidence="1 2">SY1</strain>
    </source>
</reference>
<accession>U3TER1</accession>
<name>U3TER1_9CREN</name>
<sequence length="117" mass="12540">MDWPSKIKPAPADVPPGGEVLDPHTLRPLEGAPRGSWVVVSEPGARAAVEKHVGRVVRTVQPRLLHAVRLYTTPTQEVVRILRESSAPLVLPCGNLWRSLPLSLPCGSDSRGASLAS</sequence>
<dbReference type="KEGG" id="acj:ACAM_1467"/>
<evidence type="ECO:0000313" key="1">
    <source>
        <dbReference type="EMBL" id="BAN90936.1"/>
    </source>
</evidence>
<dbReference type="eggNOG" id="arCOG14872">
    <property type="taxonomic scope" value="Archaea"/>
</dbReference>
<keyword evidence="2" id="KW-1185">Reference proteome</keyword>
<dbReference type="EMBL" id="AP012489">
    <property type="protein sequence ID" value="BAN90936.1"/>
    <property type="molecule type" value="Genomic_DNA"/>
</dbReference>
<dbReference type="STRING" id="1198449.ACAM_1467"/>
<proteinExistence type="predicted"/>
<organism evidence="1 2">
    <name type="scientific">Aeropyrum camini SY1 = JCM 12091</name>
    <dbReference type="NCBI Taxonomy" id="1198449"/>
    <lineage>
        <taxon>Archaea</taxon>
        <taxon>Thermoproteota</taxon>
        <taxon>Thermoprotei</taxon>
        <taxon>Desulfurococcales</taxon>
        <taxon>Desulfurococcaceae</taxon>
        <taxon>Aeropyrum</taxon>
    </lineage>
</organism>
<evidence type="ECO:0000313" key="2">
    <source>
        <dbReference type="Proteomes" id="UP000016887"/>
    </source>
</evidence>
<dbReference type="Proteomes" id="UP000016887">
    <property type="component" value="Chromosome"/>
</dbReference>